<feature type="transmembrane region" description="Helical" evidence="2">
    <location>
        <begin position="448"/>
        <end position="469"/>
    </location>
</feature>
<dbReference type="EMBL" id="UYWX01000355">
    <property type="protein sequence ID" value="VDM18137.1"/>
    <property type="molecule type" value="Genomic_DNA"/>
</dbReference>
<feature type="domain" description="Piezo TM1-24" evidence="3">
    <location>
        <begin position="10"/>
        <end position="267"/>
    </location>
</feature>
<feature type="transmembrane region" description="Helical" evidence="2">
    <location>
        <begin position="396"/>
        <end position="419"/>
    </location>
</feature>
<feature type="transmembrane region" description="Helical" evidence="2">
    <location>
        <begin position="425"/>
        <end position="441"/>
    </location>
</feature>
<keyword evidence="2" id="KW-1133">Transmembrane helix</keyword>
<evidence type="ECO:0000256" key="2">
    <source>
        <dbReference type="SAM" id="Phobius"/>
    </source>
</evidence>
<dbReference type="Proteomes" id="UP000274429">
    <property type="component" value="Unassembled WGS sequence"/>
</dbReference>
<feature type="transmembrane region" description="Helical" evidence="2">
    <location>
        <begin position="20"/>
        <end position="38"/>
    </location>
</feature>
<dbReference type="Pfam" id="PF24871">
    <property type="entry name" value="Piezo_TM1-24"/>
    <property type="match status" value="2"/>
</dbReference>
<dbReference type="AlphaFoldDB" id="A0A0R3WL92"/>
<proteinExistence type="predicted"/>
<dbReference type="PANTHER" id="PTHR47049">
    <property type="entry name" value="PIEZO-TYPE MECHANOSENSITIVE ION CHANNEL HOMOLOG"/>
    <property type="match status" value="1"/>
</dbReference>
<gene>
    <name evidence="4" type="ORF">TTAC_LOCUS1517</name>
</gene>
<feature type="transmembrane region" description="Helical" evidence="2">
    <location>
        <begin position="504"/>
        <end position="522"/>
    </location>
</feature>
<evidence type="ECO:0000313" key="4">
    <source>
        <dbReference type="EMBL" id="VDM18137.1"/>
    </source>
</evidence>
<dbReference type="InterPro" id="IPR056769">
    <property type="entry name" value="Piezo_TM1-24"/>
</dbReference>
<reference evidence="4 5" key="2">
    <citation type="submission" date="2018-11" db="EMBL/GenBank/DDBJ databases">
        <authorList>
            <consortium name="Pathogen Informatics"/>
        </authorList>
    </citation>
    <scope>NUCLEOTIDE SEQUENCE [LARGE SCALE GENOMIC DNA]</scope>
</reference>
<dbReference type="GO" id="GO:0016020">
    <property type="term" value="C:membrane"/>
    <property type="evidence" value="ECO:0007669"/>
    <property type="project" value="InterPro"/>
</dbReference>
<sequence>MNLLTVNSRLDMEIYRAMRLVFPDPMVLLISIAALVYLSRRRIRHHVCDRHSDEEATHSSPENTDTGETSTGFLRSAEVPRIPAKRPVPTASLPNIWMLNLLTVVLVAAAGVIVPSLLSAFYLLSFYVTCTYWSSCKTVYNRKLAWTRIVLLIYSALHLCLFYLYQFEYAQSILKDGSFTARCVFRLPLILQFRLLGLNYLVRVDCARPGEVIFPSDKPLFVFFAPIATLFVYLVVAAEIITNNDTDLHGSMTKWRRQPTDELNQQYPSASLNEPLLQNTNQNSGPDAMAGPLSQVDHSIVDQTLIDLDDPPTTETVVLVQADEPEIKQISRPQTVNATNNDGGGRLLKSGGPTDRSQPVYDVFPFMIAARFRHIGGDITLDENANFFSPLTQRPLLLSFLNSAIRNSYILTFIAMMAWSVVLRSWLSFILLLSACVLWILPNSRLACLYCSPLIVAYGMCIILLQYIYCFDLTESELPTYLPDKNLNLTEIGLHRWPIPVWPLSLQLMFLVFFWLNLRLFVLERSSSPSSSARHSFVARSVIHTATTSAATTATVAGGATGVERSEEWKQGGSGGGALDNTTAVAAAATASSQYESIAVVDNLQYRKFSESFTPLPRLHPYCAFIQKVSENVGTVASITSIS</sequence>
<reference evidence="6" key="1">
    <citation type="submission" date="2017-02" db="UniProtKB">
        <authorList>
            <consortium name="WormBaseParasite"/>
        </authorList>
    </citation>
    <scope>IDENTIFICATION</scope>
</reference>
<feature type="region of interest" description="Disordered" evidence="1">
    <location>
        <begin position="50"/>
        <end position="71"/>
    </location>
</feature>
<dbReference type="STRING" id="6205.A0A0R3WL92"/>
<organism evidence="6">
    <name type="scientific">Hydatigena taeniaeformis</name>
    <name type="common">Feline tapeworm</name>
    <name type="synonym">Taenia taeniaeformis</name>
    <dbReference type="NCBI Taxonomy" id="6205"/>
    <lineage>
        <taxon>Eukaryota</taxon>
        <taxon>Metazoa</taxon>
        <taxon>Spiralia</taxon>
        <taxon>Lophotrochozoa</taxon>
        <taxon>Platyhelminthes</taxon>
        <taxon>Cestoda</taxon>
        <taxon>Eucestoda</taxon>
        <taxon>Cyclophyllidea</taxon>
        <taxon>Taeniidae</taxon>
        <taxon>Hydatigera</taxon>
    </lineage>
</organism>
<dbReference type="WBParaSite" id="TTAC_0000153001-mRNA-1">
    <property type="protein sequence ID" value="TTAC_0000153001-mRNA-1"/>
    <property type="gene ID" value="TTAC_0000153001"/>
</dbReference>
<keyword evidence="2" id="KW-0472">Membrane</keyword>
<dbReference type="PANTHER" id="PTHR47049:SF2">
    <property type="entry name" value="PIEZO-TYPE MECHANOSENSITIVE ION CHANNEL HOMOLOG"/>
    <property type="match status" value="1"/>
</dbReference>
<protein>
    <submittedName>
        <fullName evidence="6">Piezo-type mechanosensitive ion channel component</fullName>
    </submittedName>
</protein>
<feature type="compositionally biased region" description="Polar residues" evidence="1">
    <location>
        <begin position="58"/>
        <end position="71"/>
    </location>
</feature>
<evidence type="ECO:0000259" key="3">
    <source>
        <dbReference type="Pfam" id="PF24871"/>
    </source>
</evidence>
<feature type="domain" description="Piezo TM1-24" evidence="3">
    <location>
        <begin position="397"/>
        <end position="549"/>
    </location>
</feature>
<feature type="transmembrane region" description="Helical" evidence="2">
    <location>
        <begin position="222"/>
        <end position="242"/>
    </location>
</feature>
<evidence type="ECO:0000313" key="6">
    <source>
        <dbReference type="WBParaSite" id="TTAC_0000153001-mRNA-1"/>
    </source>
</evidence>
<feature type="transmembrane region" description="Helical" evidence="2">
    <location>
        <begin position="144"/>
        <end position="164"/>
    </location>
</feature>
<feature type="region of interest" description="Disordered" evidence="1">
    <location>
        <begin position="335"/>
        <end position="354"/>
    </location>
</feature>
<keyword evidence="5" id="KW-1185">Reference proteome</keyword>
<dbReference type="GO" id="GO:0008381">
    <property type="term" value="F:mechanosensitive monoatomic ion channel activity"/>
    <property type="evidence" value="ECO:0007669"/>
    <property type="project" value="InterPro"/>
</dbReference>
<feature type="transmembrane region" description="Helical" evidence="2">
    <location>
        <begin position="96"/>
        <end position="124"/>
    </location>
</feature>
<evidence type="ECO:0000256" key="1">
    <source>
        <dbReference type="SAM" id="MobiDB-lite"/>
    </source>
</evidence>
<dbReference type="OrthoDB" id="303066at2759"/>
<dbReference type="InterPro" id="IPR027272">
    <property type="entry name" value="Piezo"/>
</dbReference>
<keyword evidence="2" id="KW-0812">Transmembrane</keyword>
<evidence type="ECO:0000313" key="5">
    <source>
        <dbReference type="Proteomes" id="UP000274429"/>
    </source>
</evidence>
<accession>A0A0R3WL92</accession>
<name>A0A0R3WL92_HYDTA</name>